<feature type="non-terminal residue" evidence="2">
    <location>
        <position position="1"/>
    </location>
</feature>
<sequence length="52" mass="6168">MSPYVHLGDGNFDLILVKRSWRTGFLRFLWQVAKDGRLISDLPNVERYCVRE</sequence>
<evidence type="ECO:0000313" key="2">
    <source>
        <dbReference type="EMBL" id="CAF4528969.1"/>
    </source>
</evidence>
<evidence type="ECO:0000313" key="5">
    <source>
        <dbReference type="Proteomes" id="UP000681720"/>
    </source>
</evidence>
<dbReference type="Gene3D" id="2.60.200.40">
    <property type="match status" value="1"/>
</dbReference>
<reference evidence="2" key="1">
    <citation type="submission" date="2021-02" db="EMBL/GenBank/DDBJ databases">
        <authorList>
            <person name="Nowell W R."/>
        </authorList>
    </citation>
    <scope>NUCLEOTIDE SEQUENCE</scope>
</reference>
<evidence type="ECO:0000313" key="3">
    <source>
        <dbReference type="EMBL" id="CAF4530066.1"/>
    </source>
</evidence>
<dbReference type="Proteomes" id="UP000681967">
    <property type="component" value="Unassembled WGS sequence"/>
</dbReference>
<proteinExistence type="predicted"/>
<dbReference type="EMBL" id="CAJOBH010059935">
    <property type="protein sequence ID" value="CAF4419773.1"/>
    <property type="molecule type" value="Genomic_DNA"/>
</dbReference>
<evidence type="ECO:0000313" key="4">
    <source>
        <dbReference type="EMBL" id="CAF4767286.1"/>
    </source>
</evidence>
<evidence type="ECO:0000313" key="1">
    <source>
        <dbReference type="EMBL" id="CAF4419773.1"/>
    </source>
</evidence>
<name>A0A8S2Y714_9BILA</name>
<dbReference type="EMBL" id="CAJOBH010083838">
    <property type="protein sequence ID" value="CAF4530066.1"/>
    <property type="molecule type" value="Genomic_DNA"/>
</dbReference>
<dbReference type="EMBL" id="CAJOBJ010142005">
    <property type="protein sequence ID" value="CAF4767286.1"/>
    <property type="molecule type" value="Genomic_DNA"/>
</dbReference>
<dbReference type="EMBL" id="CAJOBJ010088020">
    <property type="protein sequence ID" value="CAF4528969.1"/>
    <property type="molecule type" value="Genomic_DNA"/>
</dbReference>
<comment type="caution">
    <text evidence="2">The sequence shown here is derived from an EMBL/GenBank/DDBJ whole genome shotgun (WGS) entry which is preliminary data.</text>
</comment>
<gene>
    <name evidence="1" type="ORF">BYL167_LOCUS32405</name>
    <name evidence="3" type="ORF">BYL167_LOCUS37266</name>
    <name evidence="2" type="ORF">GIL414_LOCUS35936</name>
    <name evidence="4" type="ORF">GIL414_LOCUS45801</name>
</gene>
<protein>
    <submittedName>
        <fullName evidence="2">Uncharacterized protein</fullName>
    </submittedName>
</protein>
<accession>A0A8S2Y714</accession>
<dbReference type="AlphaFoldDB" id="A0A8S2Y714"/>
<organism evidence="2 5">
    <name type="scientific">Rotaria magnacalcarata</name>
    <dbReference type="NCBI Taxonomy" id="392030"/>
    <lineage>
        <taxon>Eukaryota</taxon>
        <taxon>Metazoa</taxon>
        <taxon>Spiralia</taxon>
        <taxon>Gnathifera</taxon>
        <taxon>Rotifera</taxon>
        <taxon>Eurotatoria</taxon>
        <taxon>Bdelloidea</taxon>
        <taxon>Philodinida</taxon>
        <taxon>Philodinidae</taxon>
        <taxon>Rotaria</taxon>
    </lineage>
</organism>
<dbReference type="Proteomes" id="UP000681720">
    <property type="component" value="Unassembled WGS sequence"/>
</dbReference>